<protein>
    <submittedName>
        <fullName evidence="2">Cell division suppressor protein YneA</fullName>
    </submittedName>
</protein>
<feature type="domain" description="LysM" evidence="1">
    <location>
        <begin position="32"/>
        <end position="83"/>
    </location>
</feature>
<name>A0A645D1K9_9ZZZZ</name>
<dbReference type="EMBL" id="VSSQ01032011">
    <property type="protein sequence ID" value="MPM83134.1"/>
    <property type="molecule type" value="Genomic_DNA"/>
</dbReference>
<organism evidence="2">
    <name type="scientific">bioreactor metagenome</name>
    <dbReference type="NCBI Taxonomy" id="1076179"/>
    <lineage>
        <taxon>unclassified sequences</taxon>
        <taxon>metagenomes</taxon>
        <taxon>ecological metagenomes</taxon>
    </lineage>
</organism>
<dbReference type="InterPro" id="IPR036779">
    <property type="entry name" value="LysM_dom_sf"/>
</dbReference>
<keyword evidence="2" id="KW-0132">Cell division</keyword>
<dbReference type="Pfam" id="PF01476">
    <property type="entry name" value="LysM"/>
    <property type="match status" value="1"/>
</dbReference>
<dbReference type="GO" id="GO:0051301">
    <property type="term" value="P:cell division"/>
    <property type="evidence" value="ECO:0007669"/>
    <property type="project" value="UniProtKB-KW"/>
</dbReference>
<dbReference type="CDD" id="cd00118">
    <property type="entry name" value="LysM"/>
    <property type="match status" value="1"/>
</dbReference>
<proteinExistence type="predicted"/>
<sequence>MRVFLLLLLLIIFWNAGLSAHLNPYTNTSNYETIYVRPGDTVWNIAAKYTDDSEDIRDLIIAITRLNNLNSNAQVYPGQTLKVPQKLKKSVALK</sequence>
<dbReference type="SMART" id="SM00257">
    <property type="entry name" value="LysM"/>
    <property type="match status" value="1"/>
</dbReference>
<evidence type="ECO:0000259" key="1">
    <source>
        <dbReference type="PROSITE" id="PS51782"/>
    </source>
</evidence>
<comment type="caution">
    <text evidence="2">The sequence shown here is derived from an EMBL/GenBank/DDBJ whole genome shotgun (WGS) entry which is preliminary data.</text>
</comment>
<dbReference type="Gene3D" id="3.10.350.10">
    <property type="entry name" value="LysM domain"/>
    <property type="match status" value="1"/>
</dbReference>
<dbReference type="InterPro" id="IPR018392">
    <property type="entry name" value="LysM"/>
</dbReference>
<evidence type="ECO:0000313" key="2">
    <source>
        <dbReference type="EMBL" id="MPM83134.1"/>
    </source>
</evidence>
<accession>A0A645D1K9</accession>
<keyword evidence="2" id="KW-0131">Cell cycle</keyword>
<dbReference type="PROSITE" id="PS51782">
    <property type="entry name" value="LYSM"/>
    <property type="match status" value="1"/>
</dbReference>
<dbReference type="SUPFAM" id="SSF54106">
    <property type="entry name" value="LysM domain"/>
    <property type="match status" value="1"/>
</dbReference>
<gene>
    <name evidence="2" type="primary">yneA_8</name>
    <name evidence="2" type="ORF">SDC9_130197</name>
</gene>
<dbReference type="AlphaFoldDB" id="A0A645D1K9"/>
<reference evidence="2" key="1">
    <citation type="submission" date="2019-08" db="EMBL/GenBank/DDBJ databases">
        <authorList>
            <person name="Kucharzyk K."/>
            <person name="Murdoch R.W."/>
            <person name="Higgins S."/>
            <person name="Loffler F."/>
        </authorList>
    </citation>
    <scope>NUCLEOTIDE SEQUENCE</scope>
</reference>